<feature type="transmembrane region" description="Helical" evidence="1">
    <location>
        <begin position="173"/>
        <end position="192"/>
    </location>
</feature>
<keyword evidence="1" id="KW-0812">Transmembrane</keyword>
<reference evidence="2 3" key="1">
    <citation type="submission" date="2015-01" db="EMBL/GenBank/DDBJ databases">
        <title>Lifestyle Evolution in Cyanobacterial Symbionts of Sponges.</title>
        <authorList>
            <person name="Burgsdorf I."/>
            <person name="Slaby B.M."/>
            <person name="Handley K.M."/>
            <person name="Haber M."/>
            <person name="Blom J."/>
            <person name="Marshall C.W."/>
            <person name="Gilbert J.A."/>
            <person name="Hentschel U."/>
            <person name="Steindler L."/>
        </authorList>
    </citation>
    <scope>NUCLEOTIDE SEQUENCE [LARGE SCALE GENOMIC DNA]</scope>
    <source>
        <strain evidence="2">SP3</strain>
    </source>
</reference>
<gene>
    <name evidence="2" type="ORF">TE42_01820</name>
</gene>
<dbReference type="InterPro" id="IPR021515">
    <property type="entry name" value="DUF3177"/>
</dbReference>
<comment type="caution">
    <text evidence="2">The sequence shown here is derived from an EMBL/GenBank/DDBJ whole genome shotgun (WGS) entry which is preliminary data.</text>
</comment>
<evidence type="ECO:0000256" key="1">
    <source>
        <dbReference type="SAM" id="Phobius"/>
    </source>
</evidence>
<evidence type="ECO:0000313" key="2">
    <source>
        <dbReference type="EMBL" id="KKZ13125.1"/>
    </source>
</evidence>
<feature type="transmembrane region" description="Helical" evidence="1">
    <location>
        <begin position="108"/>
        <end position="128"/>
    </location>
</feature>
<sequence length="204" mass="22546">MSITLLQQLIWADYRAAVVLTIVLPLMLLIWATVQREGAIGRLLNLYWKVSSLLAITVLLLAGAEPMAFAVAVAAHLLILGSLWFWEDINDELADLPPWRALPLVTRIWRWSLTVFTVVGCAASVASLNCLGGWQASRVCVLWQHPPGSFSQVLGHGLNFLFGSSWAAEGAKVAGWLCLVIYAGFFLQWLLVRWPRFGRVAGGF</sequence>
<organism evidence="2 3">
    <name type="scientific">Candidatus Synechococcus spongiarum SP3</name>
    <dbReference type="NCBI Taxonomy" id="1604020"/>
    <lineage>
        <taxon>Bacteria</taxon>
        <taxon>Bacillati</taxon>
        <taxon>Cyanobacteriota</taxon>
        <taxon>Cyanophyceae</taxon>
        <taxon>Synechococcales</taxon>
        <taxon>Synechococcaceae</taxon>
        <taxon>Synechococcus</taxon>
    </lineage>
</organism>
<name>A0A0G2J5J1_9SYNE</name>
<accession>A0A0G2J5J1</accession>
<keyword evidence="1" id="KW-0472">Membrane</keyword>
<keyword evidence="1" id="KW-1133">Transmembrane helix</keyword>
<dbReference type="AlphaFoldDB" id="A0A0G2J5J1"/>
<protein>
    <submittedName>
        <fullName evidence="2">Membrane protein</fullName>
    </submittedName>
</protein>
<dbReference type="Proteomes" id="UP000035067">
    <property type="component" value="Unassembled WGS sequence"/>
</dbReference>
<proteinExistence type="predicted"/>
<feature type="transmembrane region" description="Helical" evidence="1">
    <location>
        <begin position="14"/>
        <end position="34"/>
    </location>
</feature>
<dbReference type="Pfam" id="PF11375">
    <property type="entry name" value="DUF3177"/>
    <property type="match status" value="1"/>
</dbReference>
<evidence type="ECO:0000313" key="3">
    <source>
        <dbReference type="Proteomes" id="UP000035067"/>
    </source>
</evidence>
<dbReference type="PATRIC" id="fig|1604020.3.peg.1469"/>
<dbReference type="EMBL" id="JXQG01000005">
    <property type="protein sequence ID" value="KKZ13125.1"/>
    <property type="molecule type" value="Genomic_DNA"/>
</dbReference>